<evidence type="ECO:0000256" key="2">
    <source>
        <dbReference type="SAM" id="MobiDB-lite"/>
    </source>
</evidence>
<dbReference type="SUPFAM" id="SSF90257">
    <property type="entry name" value="Myosin rod fragments"/>
    <property type="match status" value="1"/>
</dbReference>
<evidence type="ECO:0000313" key="3">
    <source>
        <dbReference type="EMBL" id="RPA71488.1"/>
    </source>
</evidence>
<evidence type="ECO:0000256" key="1">
    <source>
        <dbReference type="SAM" id="Coils"/>
    </source>
</evidence>
<feature type="compositionally biased region" description="Polar residues" evidence="2">
    <location>
        <begin position="600"/>
        <end position="631"/>
    </location>
</feature>
<protein>
    <submittedName>
        <fullName evidence="3">Uncharacterized protein</fullName>
    </submittedName>
</protein>
<dbReference type="EMBL" id="ML119924">
    <property type="protein sequence ID" value="RPA71488.1"/>
    <property type="molecule type" value="Genomic_DNA"/>
</dbReference>
<reference evidence="3 4" key="1">
    <citation type="journal article" date="2018" name="Nat. Ecol. Evol.">
        <title>Pezizomycetes genomes reveal the molecular basis of ectomycorrhizal truffle lifestyle.</title>
        <authorList>
            <person name="Murat C."/>
            <person name="Payen T."/>
            <person name="Noel B."/>
            <person name="Kuo A."/>
            <person name="Morin E."/>
            <person name="Chen J."/>
            <person name="Kohler A."/>
            <person name="Krizsan K."/>
            <person name="Balestrini R."/>
            <person name="Da Silva C."/>
            <person name="Montanini B."/>
            <person name="Hainaut M."/>
            <person name="Levati E."/>
            <person name="Barry K.W."/>
            <person name="Belfiori B."/>
            <person name="Cichocki N."/>
            <person name="Clum A."/>
            <person name="Dockter R.B."/>
            <person name="Fauchery L."/>
            <person name="Guy J."/>
            <person name="Iotti M."/>
            <person name="Le Tacon F."/>
            <person name="Lindquist E.A."/>
            <person name="Lipzen A."/>
            <person name="Malagnac F."/>
            <person name="Mello A."/>
            <person name="Molinier V."/>
            <person name="Miyauchi S."/>
            <person name="Poulain J."/>
            <person name="Riccioni C."/>
            <person name="Rubini A."/>
            <person name="Sitrit Y."/>
            <person name="Splivallo R."/>
            <person name="Traeger S."/>
            <person name="Wang M."/>
            <person name="Zifcakova L."/>
            <person name="Wipf D."/>
            <person name="Zambonelli A."/>
            <person name="Paolocci F."/>
            <person name="Nowrousian M."/>
            <person name="Ottonello S."/>
            <person name="Baldrian P."/>
            <person name="Spatafora J.W."/>
            <person name="Henrissat B."/>
            <person name="Nagy L.G."/>
            <person name="Aury J.M."/>
            <person name="Wincker P."/>
            <person name="Grigoriev I.V."/>
            <person name="Bonfante P."/>
            <person name="Martin F.M."/>
        </authorList>
    </citation>
    <scope>NUCLEOTIDE SEQUENCE [LARGE SCALE GENOMIC DNA]</scope>
    <source>
        <strain evidence="3 4">RN42</strain>
    </source>
</reference>
<feature type="compositionally biased region" description="Polar residues" evidence="2">
    <location>
        <begin position="76"/>
        <end position="97"/>
    </location>
</feature>
<feature type="region of interest" description="Disordered" evidence="2">
    <location>
        <begin position="59"/>
        <end position="124"/>
    </location>
</feature>
<feature type="coiled-coil region" evidence="1">
    <location>
        <begin position="254"/>
        <end position="305"/>
    </location>
</feature>
<gene>
    <name evidence="3" type="ORF">BJ508DRAFT_335979</name>
</gene>
<feature type="compositionally biased region" description="Low complexity" evidence="2">
    <location>
        <begin position="103"/>
        <end position="124"/>
    </location>
</feature>
<keyword evidence="1" id="KW-0175">Coiled coil</keyword>
<keyword evidence="4" id="KW-1185">Reference proteome</keyword>
<feature type="region of interest" description="Disordered" evidence="2">
    <location>
        <begin position="568"/>
        <end position="662"/>
    </location>
</feature>
<sequence>MEEPFMIQAIQSCFLMAVDTSVTHDRAPCPDFESKTKLHATIERLLREVDERHALIRELSNEVDDGGPPSKKRRISSVSSETAPNAPSSMIIVQSESPPSPISHTSASSRATSTSAGTAASSGSDAIDLTTTTVSIPPPFPNQTATPNLDLAVERSVNLKLQKAVVRLQAELDGEKNELGNQKITITRLNRLNQQLQSSLAAVETALDEERTHADALRKSLAVYEDAPLIGRIRELKKVVGTRDAQMLFRDGVQQRQDEQIRKLNETITRLKWEVVQKNKVQADLATLKKELAAKTKAIDELQQRQARFIERSLLFDQQEGIIRTQANAILHQNQVLQKRYEVNQAQAQQISSLRAEVEKLHHQVTHTINERNHLRNQLACQPNVNQHVEQQIQGRLAAQEQEWSRKLEETRRGVARRVEDACIDVSGELWTTIIRLETEKAELEQRLGSGPIGNGSQSGEGAKFNALEKWKEELIQRLESACKKRDTQSEMGEESDKLRATIKRLEEEKDDLVRMLQHSSAEQGSHAASSTGSGQALQNLATPTAQIQPPPVAPPPIQLIQTRPLRPAFGASPQMPSGLMTPGSRSTSAATAPSRHPSISASPPIQNQSIGTAPQTCQPTPASGSKNTGPSAIPPGTDPRHPLTVSPSPPMHPQTLSIPPQSFQPTPSGLMTPGPEARILQVGPPQAAAFLQAQKASPVVEKAADFDALFFL</sequence>
<feature type="compositionally biased region" description="Low complexity" evidence="2">
    <location>
        <begin position="582"/>
        <end position="599"/>
    </location>
</feature>
<feature type="coiled-coil region" evidence="1">
    <location>
        <begin position="158"/>
        <end position="209"/>
    </location>
</feature>
<proteinExistence type="predicted"/>
<evidence type="ECO:0000313" key="4">
    <source>
        <dbReference type="Proteomes" id="UP000275078"/>
    </source>
</evidence>
<dbReference type="AlphaFoldDB" id="A0A3N4HF11"/>
<dbReference type="Proteomes" id="UP000275078">
    <property type="component" value="Unassembled WGS sequence"/>
</dbReference>
<organism evidence="3 4">
    <name type="scientific">Ascobolus immersus RN42</name>
    <dbReference type="NCBI Taxonomy" id="1160509"/>
    <lineage>
        <taxon>Eukaryota</taxon>
        <taxon>Fungi</taxon>
        <taxon>Dikarya</taxon>
        <taxon>Ascomycota</taxon>
        <taxon>Pezizomycotina</taxon>
        <taxon>Pezizomycetes</taxon>
        <taxon>Pezizales</taxon>
        <taxon>Ascobolaceae</taxon>
        <taxon>Ascobolus</taxon>
    </lineage>
</organism>
<accession>A0A3N4HF11</accession>
<feature type="coiled-coil region" evidence="1">
    <location>
        <begin position="489"/>
        <end position="523"/>
    </location>
</feature>
<name>A0A3N4HF11_ASCIM</name>